<accession>A0AAD0NDF7</accession>
<evidence type="ECO:0000313" key="2">
    <source>
        <dbReference type="EMBL" id="AWG31823.1"/>
    </source>
</evidence>
<gene>
    <name evidence="2" type="ORF">B9Z07_23950</name>
</gene>
<reference evidence="2 3" key="1">
    <citation type="submission" date="2017-04" db="EMBL/GenBank/DDBJ databases">
        <title>Complete genome sequence of Burkholderia cenocepacia PC184 Midwest clone.</title>
        <authorList>
            <person name="Mulks M.H."/>
            <person name="Cooper V.S."/>
        </authorList>
    </citation>
    <scope>NUCLEOTIDE SEQUENCE [LARGE SCALE GENOMIC DNA]</scope>
    <source>
        <strain evidence="2 3">PC184 Mulks</strain>
    </source>
</reference>
<sequence length="85" mass="9714">MTIAGLVIILSHGIITLSLRRLHRCRSSLLKCLTRPHNKTDIFRSLVAFVSGLSLFLFRSVIHIVRQILAYTFNFGLLLHIRLSN</sequence>
<keyword evidence="1" id="KW-1133">Transmembrane helix</keyword>
<evidence type="ECO:0000313" key="3">
    <source>
        <dbReference type="Proteomes" id="UP000244809"/>
    </source>
</evidence>
<dbReference type="AlphaFoldDB" id="A0AAD0NDF7"/>
<dbReference type="Proteomes" id="UP000244809">
    <property type="component" value="Chromosome 3"/>
</dbReference>
<keyword evidence="1" id="KW-0472">Membrane</keyword>
<proteinExistence type="predicted"/>
<evidence type="ECO:0000256" key="1">
    <source>
        <dbReference type="SAM" id="Phobius"/>
    </source>
</evidence>
<dbReference type="EMBL" id="CP021069">
    <property type="protein sequence ID" value="AWG31823.1"/>
    <property type="molecule type" value="Genomic_DNA"/>
</dbReference>
<feature type="transmembrane region" description="Helical" evidence="1">
    <location>
        <begin position="42"/>
        <end position="62"/>
    </location>
</feature>
<organism evidence="2 3">
    <name type="scientific">Burkholderia cenocepacia</name>
    <dbReference type="NCBI Taxonomy" id="95486"/>
    <lineage>
        <taxon>Bacteria</taxon>
        <taxon>Pseudomonadati</taxon>
        <taxon>Pseudomonadota</taxon>
        <taxon>Betaproteobacteria</taxon>
        <taxon>Burkholderiales</taxon>
        <taxon>Burkholderiaceae</taxon>
        <taxon>Burkholderia</taxon>
        <taxon>Burkholderia cepacia complex</taxon>
    </lineage>
</organism>
<protein>
    <submittedName>
        <fullName evidence="2">Uncharacterized protein</fullName>
    </submittedName>
</protein>
<keyword evidence="1" id="KW-0812">Transmembrane</keyword>
<feature type="transmembrane region" description="Helical" evidence="1">
    <location>
        <begin position="6"/>
        <end position="22"/>
    </location>
</feature>
<name>A0AAD0NDF7_9BURK</name>